<keyword evidence="1" id="KW-0489">Methyltransferase</keyword>
<sequence>MAAIAVLRKVQLRPNTRGLGLITVIEGNVAGGKPIFHRPPTLPQETYYTLAHTHGGLEAVYAFTGVVHFNGFFRSLKGGRKQTNYRYRIGRRSMDGQGDVRTPMTPPVLINPAGLSRCHEVPL</sequence>
<dbReference type="EnsemblMetazoa" id="ASIC017066-RA">
    <property type="protein sequence ID" value="ASIC017066-PA"/>
    <property type="gene ID" value="ASIC017066"/>
</dbReference>
<keyword evidence="1" id="KW-0808">Transferase</keyword>
<dbReference type="EMBL" id="ATLV01023390">
    <property type="status" value="NOT_ANNOTATED_CDS"/>
    <property type="molecule type" value="Genomic_DNA"/>
</dbReference>
<organism evidence="1">
    <name type="scientific">Anopheles sinensis</name>
    <name type="common">Mosquito</name>
    <dbReference type="NCBI Taxonomy" id="74873"/>
    <lineage>
        <taxon>Eukaryota</taxon>
        <taxon>Metazoa</taxon>
        <taxon>Ecdysozoa</taxon>
        <taxon>Arthropoda</taxon>
        <taxon>Hexapoda</taxon>
        <taxon>Insecta</taxon>
        <taxon>Pterygota</taxon>
        <taxon>Neoptera</taxon>
        <taxon>Endopterygota</taxon>
        <taxon>Diptera</taxon>
        <taxon>Nematocera</taxon>
        <taxon>Culicoidea</taxon>
        <taxon>Culicidae</taxon>
        <taxon>Anophelinae</taxon>
        <taxon>Anopheles</taxon>
    </lineage>
</organism>
<dbReference type="EMBL" id="KE525342">
    <property type="protein sequence ID" value="KFB49053.1"/>
    <property type="molecule type" value="Genomic_DNA"/>
</dbReference>
<dbReference type="VEuPathDB" id="VectorBase:ASIC017066"/>
<keyword evidence="3" id="KW-1185">Reference proteome</keyword>
<protein>
    <submittedName>
        <fullName evidence="1 2">tRNA (Uracil-5-)-methyltransferase</fullName>
    </submittedName>
</protein>
<evidence type="ECO:0000313" key="3">
    <source>
        <dbReference type="Proteomes" id="UP000030765"/>
    </source>
</evidence>
<gene>
    <name evidence="1" type="ORF">ZHAS_00017066</name>
</gene>
<dbReference type="AlphaFoldDB" id="A0A084WFQ9"/>
<evidence type="ECO:0000313" key="1">
    <source>
        <dbReference type="EMBL" id="KFB49053.1"/>
    </source>
</evidence>
<accession>A0A084WFQ9</accession>
<dbReference type="GO" id="GO:0032259">
    <property type="term" value="P:methylation"/>
    <property type="evidence" value="ECO:0007669"/>
    <property type="project" value="UniProtKB-KW"/>
</dbReference>
<dbReference type="GO" id="GO:0008168">
    <property type="term" value="F:methyltransferase activity"/>
    <property type="evidence" value="ECO:0007669"/>
    <property type="project" value="UniProtKB-KW"/>
</dbReference>
<name>A0A084WFQ9_ANOSI</name>
<evidence type="ECO:0000313" key="2">
    <source>
        <dbReference type="EnsemblMetazoa" id="ASIC017066-PA"/>
    </source>
</evidence>
<reference evidence="1 3" key="1">
    <citation type="journal article" date="2014" name="BMC Genomics">
        <title>Genome sequence of Anopheles sinensis provides insight into genetics basis of mosquito competence for malaria parasites.</title>
        <authorList>
            <person name="Zhou D."/>
            <person name="Zhang D."/>
            <person name="Ding G."/>
            <person name="Shi L."/>
            <person name="Hou Q."/>
            <person name="Ye Y."/>
            <person name="Xu Y."/>
            <person name="Zhou H."/>
            <person name="Xiong C."/>
            <person name="Li S."/>
            <person name="Yu J."/>
            <person name="Hong S."/>
            <person name="Yu X."/>
            <person name="Zou P."/>
            <person name="Chen C."/>
            <person name="Chang X."/>
            <person name="Wang W."/>
            <person name="Lv Y."/>
            <person name="Sun Y."/>
            <person name="Ma L."/>
            <person name="Shen B."/>
            <person name="Zhu C."/>
        </authorList>
    </citation>
    <scope>NUCLEOTIDE SEQUENCE [LARGE SCALE GENOMIC DNA]</scope>
</reference>
<proteinExistence type="predicted"/>
<dbReference type="Proteomes" id="UP000030765">
    <property type="component" value="Unassembled WGS sequence"/>
</dbReference>
<reference evidence="2" key="2">
    <citation type="submission" date="2020-05" db="UniProtKB">
        <authorList>
            <consortium name="EnsemblMetazoa"/>
        </authorList>
    </citation>
    <scope>IDENTIFICATION</scope>
</reference>